<evidence type="ECO:0000313" key="1">
    <source>
        <dbReference type="Ensembl" id="ENSUAMP00000036990.1"/>
    </source>
</evidence>
<proteinExistence type="predicted"/>
<dbReference type="Proteomes" id="UP000291022">
    <property type="component" value="Unassembled WGS sequence"/>
</dbReference>
<reference evidence="2" key="1">
    <citation type="submission" date="2016-06" db="EMBL/GenBank/DDBJ databases">
        <title>De novo assembly and RNA-Seq shows season-dependent expression and editing in black bear kidneys.</title>
        <authorList>
            <person name="Korstanje R."/>
            <person name="Srivastava A."/>
            <person name="Sarsani V.K."/>
            <person name="Sheehan S.M."/>
            <person name="Seger R.L."/>
            <person name="Barter M.E."/>
            <person name="Lindqvist C."/>
            <person name="Brody L.C."/>
            <person name="Mullikin J.C."/>
        </authorList>
    </citation>
    <scope>NUCLEOTIDE SEQUENCE [LARGE SCALE GENOMIC DNA]</scope>
</reference>
<protein>
    <submittedName>
        <fullName evidence="1">Uncharacterized protein</fullName>
    </submittedName>
</protein>
<keyword evidence="2" id="KW-1185">Reference proteome</keyword>
<evidence type="ECO:0000313" key="2">
    <source>
        <dbReference type="Proteomes" id="UP000291022"/>
    </source>
</evidence>
<reference evidence="1" key="3">
    <citation type="submission" date="2025-09" db="UniProtKB">
        <authorList>
            <consortium name="Ensembl"/>
        </authorList>
    </citation>
    <scope>IDENTIFICATION</scope>
</reference>
<name>A0A452SVL9_URSAM</name>
<accession>A0A452SVL9</accession>
<dbReference type="Ensembl" id="ENSUAMT00000041171.1">
    <property type="protein sequence ID" value="ENSUAMP00000036990.1"/>
    <property type="gene ID" value="ENSUAMG00000028003.1"/>
</dbReference>
<organism evidence="1 2">
    <name type="scientific">Ursus americanus</name>
    <name type="common">American black bear</name>
    <name type="synonym">Euarctos americanus</name>
    <dbReference type="NCBI Taxonomy" id="9643"/>
    <lineage>
        <taxon>Eukaryota</taxon>
        <taxon>Metazoa</taxon>
        <taxon>Chordata</taxon>
        <taxon>Craniata</taxon>
        <taxon>Vertebrata</taxon>
        <taxon>Euteleostomi</taxon>
        <taxon>Mammalia</taxon>
        <taxon>Eutheria</taxon>
        <taxon>Laurasiatheria</taxon>
        <taxon>Carnivora</taxon>
        <taxon>Caniformia</taxon>
        <taxon>Ursidae</taxon>
        <taxon>Ursus</taxon>
    </lineage>
</organism>
<reference evidence="1" key="2">
    <citation type="submission" date="2025-08" db="UniProtKB">
        <authorList>
            <consortium name="Ensembl"/>
        </authorList>
    </citation>
    <scope>IDENTIFICATION</scope>
</reference>
<sequence>MRKEAASLISLPGTKTLGKGMILLAGARWTCRPSVGNRHTSWSCSWKRVRDTWYYWSP</sequence>
<dbReference type="AlphaFoldDB" id="A0A452SVL9"/>